<gene>
    <name evidence="1" type="ORF">L4H06_02005</name>
</gene>
<name>A0AAW5APR7_9NEIS</name>
<dbReference type="RefSeq" id="WP_237092337.1">
    <property type="nucleotide sequence ID" value="NZ_JAKKDL010000002.1"/>
</dbReference>
<dbReference type="EMBL" id="JAKKDL010000002">
    <property type="protein sequence ID" value="MCF7529015.1"/>
    <property type="molecule type" value="Genomic_DNA"/>
</dbReference>
<evidence type="ECO:0000313" key="2">
    <source>
        <dbReference type="Proteomes" id="UP001201397"/>
    </source>
</evidence>
<dbReference type="AlphaFoldDB" id="A0AAW5APR7"/>
<organism evidence="1 2">
    <name type="scientific">Neisseria lisongii</name>
    <dbReference type="NCBI Taxonomy" id="2912188"/>
    <lineage>
        <taxon>Bacteria</taxon>
        <taxon>Pseudomonadati</taxon>
        <taxon>Pseudomonadota</taxon>
        <taxon>Betaproteobacteria</taxon>
        <taxon>Neisseriales</taxon>
        <taxon>Neisseriaceae</taxon>
        <taxon>Neisseria</taxon>
    </lineage>
</organism>
<sequence length="392" mass="45466">MNNKQTAHFQTREQLEIFIKQNPRRFLDELESSPPLRENYKILLQDFNNSDLIAIGTALQGREVRNPINNKLMLTEPNVKDFYYWSSHNMKQMQENPYHELTDYQEFVKHLREQEKIKEEDEIKAKRIMIKTISDELKRHQKQVEQARDFMMQKEFLDNLDRAWKLLSIQKQQQLTESAEALNDLMVNTEIGRYLSQDPRFSQLEENQKRLIQKGLSVIGENINNDEKFSKTIKELGLKEEDKEKYKEFLADPVKFAAEHPEEASRFTEVTLNWTAKIAQKRVQNEKNADETTKNTNNGSDGLIAAKKILDGKQNKNTIQSVSDIEAIVNSSTSEKLKEQAKEEIKENKVSGGAGAAVVKITDNIIENLQRYTENNTNIAEQSQAMPTMGNK</sequence>
<proteinExistence type="predicted"/>
<protein>
    <submittedName>
        <fullName evidence="1">Uncharacterized protein</fullName>
    </submittedName>
</protein>
<reference evidence="1" key="1">
    <citation type="submission" date="2022-01" db="EMBL/GenBank/DDBJ databases">
        <title>Neisseria sp. ZJ104.</title>
        <authorList>
            <person name="Yang C."/>
        </authorList>
    </citation>
    <scope>NUCLEOTIDE SEQUENCE</scope>
    <source>
        <strain evidence="1">ZJ104</strain>
    </source>
</reference>
<evidence type="ECO:0000313" key="1">
    <source>
        <dbReference type="EMBL" id="MCF7529015.1"/>
    </source>
</evidence>
<comment type="caution">
    <text evidence="1">The sequence shown here is derived from an EMBL/GenBank/DDBJ whole genome shotgun (WGS) entry which is preliminary data.</text>
</comment>
<accession>A0AAW5APR7</accession>
<dbReference type="Proteomes" id="UP001201397">
    <property type="component" value="Unassembled WGS sequence"/>
</dbReference>